<dbReference type="Proteomes" id="UP000076727">
    <property type="component" value="Unassembled WGS sequence"/>
</dbReference>
<name>A0A165QEV8_9APHY</name>
<protein>
    <submittedName>
        <fullName evidence="1">Uncharacterized protein</fullName>
    </submittedName>
</protein>
<dbReference type="EMBL" id="KV429058">
    <property type="protein sequence ID" value="KZT69370.1"/>
    <property type="molecule type" value="Genomic_DNA"/>
</dbReference>
<reference evidence="1 2" key="1">
    <citation type="journal article" date="2016" name="Mol. Biol. Evol.">
        <title>Comparative Genomics of Early-Diverging Mushroom-Forming Fungi Provides Insights into the Origins of Lignocellulose Decay Capabilities.</title>
        <authorList>
            <person name="Nagy L.G."/>
            <person name="Riley R."/>
            <person name="Tritt A."/>
            <person name="Adam C."/>
            <person name="Daum C."/>
            <person name="Floudas D."/>
            <person name="Sun H."/>
            <person name="Yadav J.S."/>
            <person name="Pangilinan J."/>
            <person name="Larsson K.H."/>
            <person name="Matsuura K."/>
            <person name="Barry K."/>
            <person name="Labutti K."/>
            <person name="Kuo R."/>
            <person name="Ohm R.A."/>
            <person name="Bhattacharya S.S."/>
            <person name="Shirouzu T."/>
            <person name="Yoshinaga Y."/>
            <person name="Martin F.M."/>
            <person name="Grigoriev I.V."/>
            <person name="Hibbett D.S."/>
        </authorList>
    </citation>
    <scope>NUCLEOTIDE SEQUENCE [LARGE SCALE GENOMIC DNA]</scope>
    <source>
        <strain evidence="1 2">L-15889</strain>
    </source>
</reference>
<organism evidence="1 2">
    <name type="scientific">Daedalea quercina L-15889</name>
    <dbReference type="NCBI Taxonomy" id="1314783"/>
    <lineage>
        <taxon>Eukaryota</taxon>
        <taxon>Fungi</taxon>
        <taxon>Dikarya</taxon>
        <taxon>Basidiomycota</taxon>
        <taxon>Agaricomycotina</taxon>
        <taxon>Agaricomycetes</taxon>
        <taxon>Polyporales</taxon>
        <taxon>Fomitopsis</taxon>
    </lineage>
</organism>
<keyword evidence="2" id="KW-1185">Reference proteome</keyword>
<sequence>MLSLPDLRSTAINPLQASEAHRLIQCLLQNLSNCEAEFKSYITSMMFEIGYGRAIASFDGRGFIRRVESGIAEMFTGSSPGTALVDLFHLEICTHVYAGRRFQAAHYVR</sequence>
<gene>
    <name evidence="1" type="ORF">DAEQUDRAFT_262142</name>
</gene>
<evidence type="ECO:0000313" key="1">
    <source>
        <dbReference type="EMBL" id="KZT69370.1"/>
    </source>
</evidence>
<dbReference type="STRING" id="1314783.A0A165QEV8"/>
<proteinExistence type="predicted"/>
<evidence type="ECO:0000313" key="2">
    <source>
        <dbReference type="Proteomes" id="UP000076727"/>
    </source>
</evidence>
<dbReference type="AlphaFoldDB" id="A0A165QEV8"/>
<accession>A0A165QEV8</accession>